<dbReference type="PROSITE" id="PS50157">
    <property type="entry name" value="ZINC_FINGER_C2H2_2"/>
    <property type="match status" value="1"/>
</dbReference>
<keyword evidence="1" id="KW-0479">Metal-binding</keyword>
<protein>
    <recommendedName>
        <fullName evidence="2">C2H2-type domain-containing protein</fullName>
    </recommendedName>
</protein>
<dbReference type="InterPro" id="IPR013087">
    <property type="entry name" value="Znf_C2H2_type"/>
</dbReference>
<dbReference type="EMBL" id="JAANQT010004053">
    <property type="protein sequence ID" value="KAG1300511.1"/>
    <property type="molecule type" value="Genomic_DNA"/>
</dbReference>
<dbReference type="AlphaFoldDB" id="A0A9P7BLB6"/>
<gene>
    <name evidence="3" type="ORF">G6F64_012632</name>
</gene>
<proteinExistence type="predicted"/>
<evidence type="ECO:0000313" key="3">
    <source>
        <dbReference type="EMBL" id="KAG1300511.1"/>
    </source>
</evidence>
<keyword evidence="1" id="KW-0862">Zinc</keyword>
<sequence length="306" mass="35198">MIIVKFACISCRNVFDQKSDLANHVDSVQVIKKSLIEQLTSTGNNWIVQGQDISLKFNLFRRMCQEKAAAMLTVENSFNELLSLSGVLVMQKRYNYQSLPTQLFPPELLQAMRADMINKYQRKAFNPQLFLRLKSIIQQYVDDEMDETRTKIELLTICEQGNEYEQSAINAVTSLIPFLYDCNMKPMSEMHLTASYIHPFVHGLLSSKMLTRVAHCSNMIADELPDTSNQPDYKVDIYSPGYEYQFTNVYGEVKPNATISPTLLVNDFYCLGIFCKYAIDKFNLEQILAFQAVESAFQPKKSTFWK</sequence>
<dbReference type="GO" id="GO:0008270">
    <property type="term" value="F:zinc ion binding"/>
    <property type="evidence" value="ECO:0007669"/>
    <property type="project" value="UniProtKB-KW"/>
</dbReference>
<name>A0A9P7BLB6_RHIOR</name>
<dbReference type="Proteomes" id="UP000716291">
    <property type="component" value="Unassembled WGS sequence"/>
</dbReference>
<evidence type="ECO:0000313" key="4">
    <source>
        <dbReference type="Proteomes" id="UP000716291"/>
    </source>
</evidence>
<evidence type="ECO:0000256" key="1">
    <source>
        <dbReference type="PROSITE-ProRule" id="PRU00042"/>
    </source>
</evidence>
<reference evidence="3" key="1">
    <citation type="journal article" date="2020" name="Microb. Genom.">
        <title>Genetic diversity of clinical and environmental Mucorales isolates obtained from an investigation of mucormycosis cases among solid organ transplant recipients.</title>
        <authorList>
            <person name="Nguyen M.H."/>
            <person name="Kaul D."/>
            <person name="Muto C."/>
            <person name="Cheng S.J."/>
            <person name="Richter R.A."/>
            <person name="Bruno V.M."/>
            <person name="Liu G."/>
            <person name="Beyhan S."/>
            <person name="Sundermann A.J."/>
            <person name="Mounaud S."/>
            <person name="Pasculle A.W."/>
            <person name="Nierman W.C."/>
            <person name="Driscoll E."/>
            <person name="Cumbie R."/>
            <person name="Clancy C.J."/>
            <person name="Dupont C.L."/>
        </authorList>
    </citation>
    <scope>NUCLEOTIDE SEQUENCE</scope>
    <source>
        <strain evidence="3">GL11</strain>
    </source>
</reference>
<keyword evidence="4" id="KW-1185">Reference proteome</keyword>
<comment type="caution">
    <text evidence="3">The sequence shown here is derived from an EMBL/GenBank/DDBJ whole genome shotgun (WGS) entry which is preliminary data.</text>
</comment>
<keyword evidence="1" id="KW-0863">Zinc-finger</keyword>
<evidence type="ECO:0000259" key="2">
    <source>
        <dbReference type="PROSITE" id="PS50157"/>
    </source>
</evidence>
<organism evidence="3 4">
    <name type="scientific">Rhizopus oryzae</name>
    <name type="common">Mucormycosis agent</name>
    <name type="synonym">Rhizopus arrhizus var. delemar</name>
    <dbReference type="NCBI Taxonomy" id="64495"/>
    <lineage>
        <taxon>Eukaryota</taxon>
        <taxon>Fungi</taxon>
        <taxon>Fungi incertae sedis</taxon>
        <taxon>Mucoromycota</taxon>
        <taxon>Mucoromycotina</taxon>
        <taxon>Mucoromycetes</taxon>
        <taxon>Mucorales</taxon>
        <taxon>Mucorineae</taxon>
        <taxon>Rhizopodaceae</taxon>
        <taxon>Rhizopus</taxon>
    </lineage>
</organism>
<feature type="domain" description="C2H2-type" evidence="2">
    <location>
        <begin position="6"/>
        <end position="34"/>
    </location>
</feature>
<accession>A0A9P7BLB6</accession>
<dbReference type="OrthoDB" id="2279264at2759"/>